<dbReference type="CDD" id="cd00093">
    <property type="entry name" value="HTH_XRE"/>
    <property type="match status" value="1"/>
</dbReference>
<evidence type="ECO:0000259" key="1">
    <source>
        <dbReference type="PROSITE" id="PS50943"/>
    </source>
</evidence>
<evidence type="ECO:0000313" key="3">
    <source>
        <dbReference type="Proteomes" id="UP001165576"/>
    </source>
</evidence>
<keyword evidence="3" id="KW-1185">Reference proteome</keyword>
<evidence type="ECO:0000313" key="2">
    <source>
        <dbReference type="EMBL" id="MCX5617919.1"/>
    </source>
</evidence>
<dbReference type="InterPro" id="IPR010982">
    <property type="entry name" value="Lambda_DNA-bd_dom_sf"/>
</dbReference>
<dbReference type="PROSITE" id="PS50943">
    <property type="entry name" value="HTH_CROC1"/>
    <property type="match status" value="1"/>
</dbReference>
<gene>
    <name evidence="2" type="ORF">NQF86_04435</name>
</gene>
<name>A0ABT3WFR2_9PROT</name>
<dbReference type="SMART" id="SM00530">
    <property type="entry name" value="HTH_XRE"/>
    <property type="match status" value="1"/>
</dbReference>
<dbReference type="RefSeq" id="WP_266116474.1">
    <property type="nucleotide sequence ID" value="NZ_JANIDY010000001.1"/>
</dbReference>
<reference evidence="2" key="1">
    <citation type="submission" date="2022-07" db="EMBL/GenBank/DDBJ databases">
        <title>Bombella genomes.</title>
        <authorList>
            <person name="Harer L."/>
            <person name="Styblova S."/>
            <person name="Ehrmann M."/>
        </authorList>
    </citation>
    <scope>NUCLEOTIDE SEQUENCE</scope>
    <source>
        <strain evidence="2">TMW 2.2543</strain>
    </source>
</reference>
<dbReference type="Gene3D" id="1.10.260.40">
    <property type="entry name" value="lambda repressor-like DNA-binding domains"/>
    <property type="match status" value="1"/>
</dbReference>
<dbReference type="Pfam" id="PF01381">
    <property type="entry name" value="HTH_3"/>
    <property type="match status" value="1"/>
</dbReference>
<protein>
    <submittedName>
        <fullName evidence="2">Helix-turn-helix transcriptional regulator</fullName>
    </submittedName>
</protein>
<comment type="caution">
    <text evidence="2">The sequence shown here is derived from an EMBL/GenBank/DDBJ whole genome shotgun (WGS) entry which is preliminary data.</text>
</comment>
<feature type="domain" description="HTH cro/C1-type" evidence="1">
    <location>
        <begin position="5"/>
        <end position="59"/>
    </location>
</feature>
<dbReference type="InterPro" id="IPR001387">
    <property type="entry name" value="Cro/C1-type_HTH"/>
</dbReference>
<dbReference type="SUPFAM" id="SSF47413">
    <property type="entry name" value="lambda repressor-like DNA-binding domains"/>
    <property type="match status" value="1"/>
</dbReference>
<organism evidence="2 3">
    <name type="scientific">Bombella pluederhausensis</name>
    <dbReference type="NCBI Taxonomy" id="2967336"/>
    <lineage>
        <taxon>Bacteria</taxon>
        <taxon>Pseudomonadati</taxon>
        <taxon>Pseudomonadota</taxon>
        <taxon>Alphaproteobacteria</taxon>
        <taxon>Acetobacterales</taxon>
        <taxon>Acetobacteraceae</taxon>
        <taxon>Bombella</taxon>
    </lineage>
</organism>
<dbReference type="Proteomes" id="UP001165576">
    <property type="component" value="Unassembled WGS sequence"/>
</dbReference>
<sequence>MLRLLITARKQKPLTQVELAQKLKKPQSFVSKYELGERRIDVIEFITICEAISADPCDIIRQL</sequence>
<proteinExistence type="predicted"/>
<dbReference type="EMBL" id="JANIDY010000001">
    <property type="protein sequence ID" value="MCX5617919.1"/>
    <property type="molecule type" value="Genomic_DNA"/>
</dbReference>
<accession>A0ABT3WFR2</accession>